<evidence type="ECO:0000256" key="3">
    <source>
        <dbReference type="ARBA" id="ARBA00022734"/>
    </source>
</evidence>
<dbReference type="PIRSF" id="PIRSF002690">
    <property type="entry name" value="L-type_lectin_plant"/>
    <property type="match status" value="1"/>
</dbReference>
<dbReference type="PROSITE" id="PS00307">
    <property type="entry name" value="LECTIN_LEGUME_BETA"/>
    <property type="match status" value="1"/>
</dbReference>
<comment type="caution">
    <text evidence="7">The sequence shown here is derived from an EMBL/GenBank/DDBJ whole genome shotgun (WGS) entry which is preliminary data.</text>
</comment>
<evidence type="ECO:0000256" key="5">
    <source>
        <dbReference type="ARBA" id="ARBA00023211"/>
    </source>
</evidence>
<dbReference type="Pfam" id="PF00139">
    <property type="entry name" value="Lectin_legB"/>
    <property type="match status" value="1"/>
</dbReference>
<proteinExistence type="inferred from homology"/>
<dbReference type="InterPro" id="IPR019825">
    <property type="entry name" value="Lectin_legB_Mn/Ca_BS"/>
</dbReference>
<dbReference type="Gene3D" id="2.60.120.200">
    <property type="match status" value="1"/>
</dbReference>
<keyword evidence="8" id="KW-1185">Reference proteome</keyword>
<dbReference type="InterPro" id="IPR050258">
    <property type="entry name" value="Leguminous_Lectin"/>
</dbReference>
<dbReference type="InterPro" id="IPR001220">
    <property type="entry name" value="Legume_lectin_dom"/>
</dbReference>
<evidence type="ECO:0000313" key="7">
    <source>
        <dbReference type="EMBL" id="KAK7252456.1"/>
    </source>
</evidence>
<gene>
    <name evidence="7" type="ORF">RIF29_36402</name>
</gene>
<dbReference type="CDD" id="cd06899">
    <property type="entry name" value="lectin_legume_LecRK_Arcelin_ConA"/>
    <property type="match status" value="1"/>
</dbReference>
<evidence type="ECO:0000259" key="6">
    <source>
        <dbReference type="Pfam" id="PF00139"/>
    </source>
</evidence>
<reference evidence="7 8" key="1">
    <citation type="submission" date="2024-01" db="EMBL/GenBank/DDBJ databases">
        <title>The genomes of 5 underutilized Papilionoideae crops provide insights into root nodulation and disease resistanc.</title>
        <authorList>
            <person name="Yuan L."/>
        </authorList>
    </citation>
    <scope>NUCLEOTIDE SEQUENCE [LARGE SCALE GENOMIC DNA]</scope>
    <source>
        <strain evidence="7">ZHUSHIDOU_FW_LH</strain>
        <tissue evidence="7">Leaf</tissue>
    </source>
</reference>
<evidence type="ECO:0000256" key="2">
    <source>
        <dbReference type="ARBA" id="ARBA00022723"/>
    </source>
</evidence>
<keyword evidence="2" id="KW-0479">Metal-binding</keyword>
<keyword evidence="4" id="KW-0106">Calcium</keyword>
<dbReference type="Proteomes" id="UP001372338">
    <property type="component" value="Unassembled WGS sequence"/>
</dbReference>
<dbReference type="PANTHER" id="PTHR32401">
    <property type="entry name" value="CONCANAVALIN A-LIKE LECTIN FAMILY PROTEIN"/>
    <property type="match status" value="1"/>
</dbReference>
<dbReference type="PANTHER" id="PTHR32401:SF14">
    <property type="entry name" value="LECTIN 5"/>
    <property type="match status" value="1"/>
</dbReference>
<protein>
    <recommendedName>
        <fullName evidence="6">Legume lectin domain-containing protein</fullName>
    </recommendedName>
</protein>
<dbReference type="AlphaFoldDB" id="A0AAN9HSA4"/>
<evidence type="ECO:0000256" key="4">
    <source>
        <dbReference type="ARBA" id="ARBA00022837"/>
    </source>
</evidence>
<dbReference type="InterPro" id="IPR013320">
    <property type="entry name" value="ConA-like_dom_sf"/>
</dbReference>
<dbReference type="SUPFAM" id="SSF49899">
    <property type="entry name" value="Concanavalin A-like lectins/glucanases"/>
    <property type="match status" value="1"/>
</dbReference>
<dbReference type="EMBL" id="JAYWIO010000007">
    <property type="protein sequence ID" value="KAK7252456.1"/>
    <property type="molecule type" value="Genomic_DNA"/>
</dbReference>
<feature type="domain" description="Legume lectin" evidence="6">
    <location>
        <begin position="37"/>
        <end position="280"/>
    </location>
</feature>
<evidence type="ECO:0000256" key="1">
    <source>
        <dbReference type="ARBA" id="ARBA00007606"/>
    </source>
</evidence>
<name>A0AAN9HSA4_CROPI</name>
<dbReference type="GO" id="GO:0046872">
    <property type="term" value="F:metal ion binding"/>
    <property type="evidence" value="ECO:0007669"/>
    <property type="project" value="UniProtKB-KW"/>
</dbReference>
<organism evidence="7 8">
    <name type="scientific">Crotalaria pallida</name>
    <name type="common">Smooth rattlebox</name>
    <name type="synonym">Crotalaria striata</name>
    <dbReference type="NCBI Taxonomy" id="3830"/>
    <lineage>
        <taxon>Eukaryota</taxon>
        <taxon>Viridiplantae</taxon>
        <taxon>Streptophyta</taxon>
        <taxon>Embryophyta</taxon>
        <taxon>Tracheophyta</taxon>
        <taxon>Spermatophyta</taxon>
        <taxon>Magnoliopsida</taxon>
        <taxon>eudicotyledons</taxon>
        <taxon>Gunneridae</taxon>
        <taxon>Pentapetalae</taxon>
        <taxon>rosids</taxon>
        <taxon>fabids</taxon>
        <taxon>Fabales</taxon>
        <taxon>Fabaceae</taxon>
        <taxon>Papilionoideae</taxon>
        <taxon>50 kb inversion clade</taxon>
        <taxon>genistoids sensu lato</taxon>
        <taxon>core genistoids</taxon>
        <taxon>Crotalarieae</taxon>
        <taxon>Crotalaria</taxon>
    </lineage>
</organism>
<keyword evidence="3" id="KW-0430">Lectin</keyword>
<keyword evidence="5" id="KW-0464">Manganese</keyword>
<accession>A0AAN9HSA4</accession>
<comment type="similarity">
    <text evidence="1">Belongs to the leguminous lectin family.</text>
</comment>
<evidence type="ECO:0000313" key="8">
    <source>
        <dbReference type="Proteomes" id="UP001372338"/>
    </source>
</evidence>
<sequence>MANSKSKLLVTQNPSSAFLMIFIFFILLITNVKSDSFSFNLTSFEPGVKIIQTSTDAKKTGGILQLTKKDQLGNPTPHSVGRAGFTGAVQISDKKSGKTADFTTEFTFVVNQKAKGPGLHGDGFTFFLASTYFSFSDNSTGGFLGLFNEEGAFNTSVNYVVAVEFDSFANEWDPHFPVSQSPHIGIDVNSLRSVATAPWPSEIQLPGAIAKARINYCSYTKQLSVFVTYPNSPVNSDVTLSHQVDLAEALPSDFVVVGFSAATGEYVETHDILSWSFASSL</sequence>
<dbReference type="InterPro" id="IPR016363">
    <property type="entry name" value="L-lectin"/>
</dbReference>
<dbReference type="GO" id="GO:0030246">
    <property type="term" value="F:carbohydrate binding"/>
    <property type="evidence" value="ECO:0007669"/>
    <property type="project" value="UniProtKB-KW"/>
</dbReference>